<dbReference type="CDD" id="cd04301">
    <property type="entry name" value="NAT_SF"/>
    <property type="match status" value="1"/>
</dbReference>
<evidence type="ECO:0000259" key="3">
    <source>
        <dbReference type="PROSITE" id="PS51186"/>
    </source>
</evidence>
<protein>
    <submittedName>
        <fullName evidence="4">GNAT family N-acetyltransferase</fullName>
    </submittedName>
</protein>
<name>A0ABV0KRD0_9CYAN</name>
<dbReference type="SUPFAM" id="SSF55729">
    <property type="entry name" value="Acyl-CoA N-acyltransferases (Nat)"/>
    <property type="match status" value="1"/>
</dbReference>
<dbReference type="InterPro" id="IPR016181">
    <property type="entry name" value="Acyl_CoA_acyltransferase"/>
</dbReference>
<reference evidence="4 5" key="1">
    <citation type="submission" date="2022-04" db="EMBL/GenBank/DDBJ databases">
        <title>Positive selection, recombination, and allopatry shape intraspecific diversity of widespread and dominant cyanobacteria.</title>
        <authorList>
            <person name="Wei J."/>
            <person name="Shu W."/>
            <person name="Hu C."/>
        </authorList>
    </citation>
    <scope>NUCLEOTIDE SEQUENCE [LARGE SCALE GENOMIC DNA]</scope>
    <source>
        <strain evidence="4 5">AS-A4</strain>
    </source>
</reference>
<comment type="caution">
    <text evidence="4">The sequence shown here is derived from an EMBL/GenBank/DDBJ whole genome shotgun (WGS) entry which is preliminary data.</text>
</comment>
<evidence type="ECO:0000313" key="4">
    <source>
        <dbReference type="EMBL" id="MEP1061603.1"/>
    </source>
</evidence>
<dbReference type="Gene3D" id="3.40.630.30">
    <property type="match status" value="1"/>
</dbReference>
<keyword evidence="5" id="KW-1185">Reference proteome</keyword>
<dbReference type="PANTHER" id="PTHR43072">
    <property type="entry name" value="N-ACETYLTRANSFERASE"/>
    <property type="match status" value="1"/>
</dbReference>
<dbReference type="Pfam" id="PF00583">
    <property type="entry name" value="Acetyltransf_1"/>
    <property type="match status" value="1"/>
</dbReference>
<dbReference type="EMBL" id="JAMPLM010000039">
    <property type="protein sequence ID" value="MEP1061603.1"/>
    <property type="molecule type" value="Genomic_DNA"/>
</dbReference>
<keyword evidence="1" id="KW-0808">Transferase</keyword>
<dbReference type="InterPro" id="IPR000182">
    <property type="entry name" value="GNAT_dom"/>
</dbReference>
<evidence type="ECO:0000256" key="1">
    <source>
        <dbReference type="ARBA" id="ARBA00022679"/>
    </source>
</evidence>
<organism evidence="4 5">
    <name type="scientific">Stenomitos frigidus AS-A4</name>
    <dbReference type="NCBI Taxonomy" id="2933935"/>
    <lineage>
        <taxon>Bacteria</taxon>
        <taxon>Bacillati</taxon>
        <taxon>Cyanobacteriota</taxon>
        <taxon>Cyanophyceae</taxon>
        <taxon>Leptolyngbyales</taxon>
        <taxon>Leptolyngbyaceae</taxon>
        <taxon>Stenomitos</taxon>
    </lineage>
</organism>
<accession>A0ABV0KRD0</accession>
<gene>
    <name evidence="4" type="ORF">NDI38_24690</name>
</gene>
<feature type="domain" description="N-acetyltransferase" evidence="3">
    <location>
        <begin position="3"/>
        <end position="166"/>
    </location>
</feature>
<dbReference type="PANTHER" id="PTHR43072:SF23">
    <property type="entry name" value="UPF0039 PROTEIN C11D3.02C"/>
    <property type="match status" value="1"/>
</dbReference>
<dbReference type="RefSeq" id="WP_347240072.1">
    <property type="nucleotide sequence ID" value="NZ_JAMPLM010000039.1"/>
</dbReference>
<dbReference type="Proteomes" id="UP001476950">
    <property type="component" value="Unassembled WGS sequence"/>
</dbReference>
<evidence type="ECO:0000313" key="5">
    <source>
        <dbReference type="Proteomes" id="UP001476950"/>
    </source>
</evidence>
<proteinExistence type="predicted"/>
<keyword evidence="2" id="KW-0012">Acyltransferase</keyword>
<sequence>MAMYIRDAVEGDLAAIVAIYNTTIESHLVTADLQPVTVESRLNWFREHHPDKRPLWVMDVEGTVAGWLGFQSFYYGRAAYASAAELSIYVSLAYRQQGIGQALLKRSIAQSPSFGIKTLLGFIFAHNQPSLYLFERFGFQRWGYLPGVAEFNKIPHDLVIVGLQLP</sequence>
<evidence type="ECO:0000256" key="2">
    <source>
        <dbReference type="ARBA" id="ARBA00023315"/>
    </source>
</evidence>
<dbReference type="PROSITE" id="PS51186">
    <property type="entry name" value="GNAT"/>
    <property type="match status" value="1"/>
</dbReference>